<dbReference type="GO" id="GO:0032259">
    <property type="term" value="P:methylation"/>
    <property type="evidence" value="ECO:0007669"/>
    <property type="project" value="UniProtKB-KW"/>
</dbReference>
<dbReference type="GO" id="GO:0042054">
    <property type="term" value="F:histone methyltransferase activity"/>
    <property type="evidence" value="ECO:0007669"/>
    <property type="project" value="InterPro"/>
</dbReference>
<dbReference type="InterPro" id="IPR051357">
    <property type="entry name" value="H3K9_HMTase_SUVAR3-9"/>
</dbReference>
<keyword evidence="5" id="KW-0949">S-adenosyl-L-methionine</keyword>
<feature type="compositionally biased region" description="Basic residues" evidence="9">
    <location>
        <begin position="166"/>
        <end position="185"/>
    </location>
</feature>
<dbReference type="Pfam" id="PF02182">
    <property type="entry name" value="SAD_SRA"/>
    <property type="match status" value="1"/>
</dbReference>
<comment type="caution">
    <text evidence="14">The sequence shown here is derived from an EMBL/GenBank/DDBJ whole genome shotgun (WGS) entry which is preliminary data.</text>
</comment>
<feature type="domain" description="Post-SET" evidence="12">
    <location>
        <begin position="686"/>
        <end position="702"/>
    </location>
</feature>
<evidence type="ECO:0000256" key="7">
    <source>
        <dbReference type="ARBA" id="ARBA00023242"/>
    </source>
</evidence>
<dbReference type="PROSITE" id="PS51575">
    <property type="entry name" value="SAM_MT43_SUVAR39_2"/>
    <property type="match status" value="1"/>
</dbReference>
<dbReference type="PANTHER" id="PTHR45660:SF80">
    <property type="entry name" value="OS03G0320400 PROTEIN"/>
    <property type="match status" value="1"/>
</dbReference>
<evidence type="ECO:0000256" key="6">
    <source>
        <dbReference type="ARBA" id="ARBA00022853"/>
    </source>
</evidence>
<dbReference type="PROSITE" id="PS50867">
    <property type="entry name" value="PRE_SET"/>
    <property type="match status" value="1"/>
</dbReference>
<feature type="compositionally biased region" description="Polar residues" evidence="9">
    <location>
        <begin position="135"/>
        <end position="163"/>
    </location>
</feature>
<keyword evidence="3" id="KW-0489">Methyltransferase</keyword>
<dbReference type="Gene3D" id="2.30.280.10">
    <property type="entry name" value="SRA-YDG"/>
    <property type="match status" value="1"/>
</dbReference>
<dbReference type="SMART" id="SM00317">
    <property type="entry name" value="SET"/>
    <property type="match status" value="1"/>
</dbReference>
<feature type="domain" description="SET" evidence="10">
    <location>
        <begin position="534"/>
        <end position="678"/>
    </location>
</feature>
<dbReference type="SMART" id="SM00468">
    <property type="entry name" value="PreSET"/>
    <property type="match status" value="1"/>
</dbReference>
<keyword evidence="7 8" id="KW-0539">Nucleus</keyword>
<feature type="domain" description="Pre-SET" evidence="11">
    <location>
        <begin position="470"/>
        <end position="531"/>
    </location>
</feature>
<dbReference type="PROSITE" id="PS51015">
    <property type="entry name" value="YDG"/>
    <property type="match status" value="1"/>
</dbReference>
<dbReference type="GO" id="GO:0008270">
    <property type="term" value="F:zinc ion binding"/>
    <property type="evidence" value="ECO:0007669"/>
    <property type="project" value="InterPro"/>
</dbReference>
<dbReference type="InterPro" id="IPR001214">
    <property type="entry name" value="SET_dom"/>
</dbReference>
<dbReference type="InterPro" id="IPR015947">
    <property type="entry name" value="PUA-like_sf"/>
</dbReference>
<evidence type="ECO:0000259" key="10">
    <source>
        <dbReference type="PROSITE" id="PS50280"/>
    </source>
</evidence>
<evidence type="ECO:0000313" key="15">
    <source>
        <dbReference type="Proteomes" id="UP001140206"/>
    </source>
</evidence>
<evidence type="ECO:0000256" key="2">
    <source>
        <dbReference type="ARBA" id="ARBA00022454"/>
    </source>
</evidence>
<dbReference type="Pfam" id="PF00856">
    <property type="entry name" value="SET"/>
    <property type="match status" value="1"/>
</dbReference>
<evidence type="ECO:0000256" key="5">
    <source>
        <dbReference type="ARBA" id="ARBA00022691"/>
    </source>
</evidence>
<dbReference type="PROSITE" id="PS50280">
    <property type="entry name" value="SET"/>
    <property type="match status" value="1"/>
</dbReference>
<feature type="region of interest" description="Disordered" evidence="9">
    <location>
        <begin position="83"/>
        <end position="185"/>
    </location>
</feature>
<dbReference type="SUPFAM" id="SSF82199">
    <property type="entry name" value="SET domain"/>
    <property type="match status" value="1"/>
</dbReference>
<dbReference type="Gene3D" id="2.170.270.10">
    <property type="entry name" value="SET domain"/>
    <property type="match status" value="1"/>
</dbReference>
<dbReference type="Proteomes" id="UP001140206">
    <property type="component" value="Chromosome 5"/>
</dbReference>
<keyword evidence="2" id="KW-0158">Chromosome</keyword>
<dbReference type="InterPro" id="IPR046341">
    <property type="entry name" value="SET_dom_sf"/>
</dbReference>
<feature type="domain" description="YDG" evidence="13">
    <location>
        <begin position="254"/>
        <end position="394"/>
    </location>
</feature>
<keyword evidence="15" id="KW-1185">Reference proteome</keyword>
<evidence type="ECO:0000259" key="12">
    <source>
        <dbReference type="PROSITE" id="PS50868"/>
    </source>
</evidence>
<dbReference type="GO" id="GO:0005694">
    <property type="term" value="C:chromosome"/>
    <property type="evidence" value="ECO:0007669"/>
    <property type="project" value="UniProtKB-SubCell"/>
</dbReference>
<name>A0AAV8CCY0_9POAL</name>
<proteinExistence type="predicted"/>
<keyword evidence="6" id="KW-0156">Chromatin regulator</keyword>
<organism evidence="14 15">
    <name type="scientific">Rhynchospora pubera</name>
    <dbReference type="NCBI Taxonomy" id="906938"/>
    <lineage>
        <taxon>Eukaryota</taxon>
        <taxon>Viridiplantae</taxon>
        <taxon>Streptophyta</taxon>
        <taxon>Embryophyta</taxon>
        <taxon>Tracheophyta</taxon>
        <taxon>Spermatophyta</taxon>
        <taxon>Magnoliopsida</taxon>
        <taxon>Liliopsida</taxon>
        <taxon>Poales</taxon>
        <taxon>Cyperaceae</taxon>
        <taxon>Cyperoideae</taxon>
        <taxon>Rhynchosporeae</taxon>
        <taxon>Rhynchospora</taxon>
    </lineage>
</organism>
<dbReference type="InterPro" id="IPR003105">
    <property type="entry name" value="SRA_YDG"/>
</dbReference>
<dbReference type="GO" id="GO:0003690">
    <property type="term" value="F:double-stranded DNA binding"/>
    <property type="evidence" value="ECO:0007669"/>
    <property type="project" value="TreeGrafter"/>
</dbReference>
<dbReference type="PANTHER" id="PTHR45660">
    <property type="entry name" value="HISTONE-LYSINE N-METHYLTRANSFERASE SETMAR"/>
    <property type="match status" value="1"/>
</dbReference>
<dbReference type="AlphaFoldDB" id="A0AAV8CCY0"/>
<evidence type="ECO:0000256" key="1">
    <source>
        <dbReference type="ARBA" id="ARBA00004286"/>
    </source>
</evidence>
<dbReference type="InterPro" id="IPR025794">
    <property type="entry name" value="H3-K9-MeTrfase_plant"/>
</dbReference>
<reference evidence="14" key="1">
    <citation type="submission" date="2022-08" db="EMBL/GenBank/DDBJ databases">
        <authorList>
            <person name="Marques A."/>
        </authorList>
    </citation>
    <scope>NUCLEOTIDE SEQUENCE</scope>
    <source>
        <strain evidence="14">RhyPub2mFocal</strain>
        <tissue evidence="14">Leaves</tissue>
    </source>
</reference>
<evidence type="ECO:0000256" key="9">
    <source>
        <dbReference type="SAM" id="MobiDB-lite"/>
    </source>
</evidence>
<protein>
    <submittedName>
        <fullName evidence="14">Uncharacterized protein</fullName>
    </submittedName>
</protein>
<dbReference type="PROSITE" id="PS50868">
    <property type="entry name" value="POST_SET"/>
    <property type="match status" value="1"/>
</dbReference>
<evidence type="ECO:0000313" key="14">
    <source>
        <dbReference type="EMBL" id="KAJ4753733.1"/>
    </source>
</evidence>
<evidence type="ECO:0000256" key="8">
    <source>
        <dbReference type="PROSITE-ProRule" id="PRU00358"/>
    </source>
</evidence>
<evidence type="ECO:0000256" key="4">
    <source>
        <dbReference type="ARBA" id="ARBA00022679"/>
    </source>
</evidence>
<sequence>MGRPRKSDQVAQENITVLDVKPIRSLAPMFPAPQGFHTFTPPNNPSFVCVTPFGAPNAESGSNPPGLSPGQMPPPMFFMGQSGASTPQVLKSPKSKKTVLNPTPVQMKTPPVAVTPVSTGVVKRGRGRPRKNPLFTPNTTSTAGPSNGTASALTARGGTSTGKPTEKRKRGRKRKQQTPIKEKKKTYSNITVLPLSTSLSPRESVEEVLMTFDALRRRILQLDEANQIKNAQHLKAGSIMMNNDLRLNRAKTIGSLPGIEVGDMYYFRIEMCLVGVNTQTVSGIDYTKGEGEDRLALSVVSAGVYENTEDDVDTLVYSGQGMSTKNDQKLVKGNLALENSLKRGNEVRVVRSVKDYSNPPVGKIYVYDGLYKIRHSWTETSGSGYKVFKYKLVREPGQPEGISLWKKTEGWRNDPSSRTNAILADISEGKESRPICVVNEVDEGKERPSQFTYTTALTYKEGINPGERTEGCVCTTVCLPGDTNCSCAIKNGGHPPYSAQGVLVSRMPMLYECGGSCGCGISCRSRLTQKGLQFHFEVFKTADRGWGLRCWEPIRSGSFICEYTGEVMDSSDSVSNGGQDDEYLFRPVYTDQSFKWNQGPQMLGGPSSDDPGDAAKKLNFVISAKNMGNMSRFINHSCSPNLFWQPLVHDHTDEGHPRVAFFAMKHIPPMTELTYDYGLSDGEGIKRKTCLCRSQNCRGTFG</sequence>
<dbReference type="InterPro" id="IPR036987">
    <property type="entry name" value="SRA-YDG_sf"/>
</dbReference>
<dbReference type="Pfam" id="PF05033">
    <property type="entry name" value="Pre-SET"/>
    <property type="match status" value="1"/>
</dbReference>
<evidence type="ECO:0000259" key="13">
    <source>
        <dbReference type="PROSITE" id="PS51015"/>
    </source>
</evidence>
<dbReference type="GO" id="GO:0005634">
    <property type="term" value="C:nucleus"/>
    <property type="evidence" value="ECO:0007669"/>
    <property type="project" value="UniProtKB-SubCell"/>
</dbReference>
<dbReference type="InterPro" id="IPR003616">
    <property type="entry name" value="Post-SET_dom"/>
</dbReference>
<accession>A0AAV8CCY0</accession>
<dbReference type="SMART" id="SM00466">
    <property type="entry name" value="SRA"/>
    <property type="match status" value="1"/>
</dbReference>
<gene>
    <name evidence="14" type="ORF">LUZ62_088138</name>
</gene>
<dbReference type="EMBL" id="JAMFTS010000005">
    <property type="protein sequence ID" value="KAJ4753733.1"/>
    <property type="molecule type" value="Genomic_DNA"/>
</dbReference>
<dbReference type="SUPFAM" id="SSF88697">
    <property type="entry name" value="PUA domain-like"/>
    <property type="match status" value="1"/>
</dbReference>
<comment type="subcellular location">
    <subcellularLocation>
        <location evidence="1">Chromosome</location>
    </subcellularLocation>
    <subcellularLocation>
        <location evidence="8">Nucleus</location>
    </subcellularLocation>
</comment>
<evidence type="ECO:0000256" key="3">
    <source>
        <dbReference type="ARBA" id="ARBA00022603"/>
    </source>
</evidence>
<evidence type="ECO:0000259" key="11">
    <source>
        <dbReference type="PROSITE" id="PS50867"/>
    </source>
</evidence>
<dbReference type="InterPro" id="IPR007728">
    <property type="entry name" value="Pre-SET_dom"/>
</dbReference>
<keyword evidence="4" id="KW-0808">Transferase</keyword>